<dbReference type="Pfam" id="PF00015">
    <property type="entry name" value="MCPsignal"/>
    <property type="match status" value="1"/>
</dbReference>
<dbReference type="eggNOG" id="COG0840">
    <property type="taxonomic scope" value="Bacteria"/>
</dbReference>
<feature type="region of interest" description="Disordered" evidence="5">
    <location>
        <begin position="523"/>
        <end position="573"/>
    </location>
</feature>
<dbReference type="EMBL" id="CP001013">
    <property type="protein sequence ID" value="ACB35739.1"/>
    <property type="molecule type" value="Genomic_DNA"/>
</dbReference>
<dbReference type="AlphaFoldDB" id="B1Y3N6"/>
<evidence type="ECO:0000256" key="2">
    <source>
        <dbReference type="ARBA" id="ARBA00022481"/>
    </source>
</evidence>
<protein>
    <submittedName>
        <fullName evidence="7">Methyl-accepting chemotaxis sensory transducer</fullName>
    </submittedName>
</protein>
<proteinExistence type="inferred from homology"/>
<dbReference type="GO" id="GO:0006935">
    <property type="term" value="P:chemotaxis"/>
    <property type="evidence" value="ECO:0007669"/>
    <property type="project" value="InterPro"/>
</dbReference>
<dbReference type="SMART" id="SM00283">
    <property type="entry name" value="MA"/>
    <property type="match status" value="1"/>
</dbReference>
<comment type="similarity">
    <text evidence="3">Belongs to the methyl-accepting chemotaxis (MCP) protein family.</text>
</comment>
<dbReference type="InterPro" id="IPR024478">
    <property type="entry name" value="HlyB_4HB_MCP"/>
</dbReference>
<name>B1Y3N6_LEPCP</name>
<evidence type="ECO:0000256" key="3">
    <source>
        <dbReference type="ARBA" id="ARBA00029447"/>
    </source>
</evidence>
<organism evidence="7 8">
    <name type="scientific">Leptothrix cholodnii (strain ATCC 51168 / LMG 8142 / SP-6)</name>
    <name type="common">Leptothrix discophora (strain SP-6)</name>
    <dbReference type="NCBI Taxonomy" id="395495"/>
    <lineage>
        <taxon>Bacteria</taxon>
        <taxon>Pseudomonadati</taxon>
        <taxon>Pseudomonadota</taxon>
        <taxon>Betaproteobacteria</taxon>
        <taxon>Burkholderiales</taxon>
        <taxon>Sphaerotilaceae</taxon>
        <taxon>Leptothrix</taxon>
    </lineage>
</organism>
<dbReference type="PANTHER" id="PTHR43531">
    <property type="entry name" value="PROTEIN ICFG"/>
    <property type="match status" value="1"/>
</dbReference>
<gene>
    <name evidence="7" type="ordered locus">Lcho_3485</name>
</gene>
<dbReference type="OrthoDB" id="9763018at2"/>
<evidence type="ECO:0000313" key="7">
    <source>
        <dbReference type="EMBL" id="ACB35739.1"/>
    </source>
</evidence>
<dbReference type="InterPro" id="IPR004089">
    <property type="entry name" value="MCPsignal_dom"/>
</dbReference>
<evidence type="ECO:0000256" key="1">
    <source>
        <dbReference type="ARBA" id="ARBA00004370"/>
    </source>
</evidence>
<dbReference type="PRINTS" id="PR00260">
    <property type="entry name" value="CHEMTRNSDUCR"/>
</dbReference>
<keyword evidence="8" id="KW-1185">Reference proteome</keyword>
<evidence type="ECO:0000256" key="4">
    <source>
        <dbReference type="PROSITE-ProRule" id="PRU00284"/>
    </source>
</evidence>
<dbReference type="Proteomes" id="UP000001693">
    <property type="component" value="Chromosome"/>
</dbReference>
<comment type="subcellular location">
    <subcellularLocation>
        <location evidence="1">Membrane</location>
    </subcellularLocation>
</comment>
<dbReference type="Pfam" id="PF12729">
    <property type="entry name" value="4HB_MCP_1"/>
    <property type="match status" value="1"/>
</dbReference>
<dbReference type="FunFam" id="1.10.287.950:FF:000001">
    <property type="entry name" value="Methyl-accepting chemotaxis sensory transducer"/>
    <property type="match status" value="1"/>
</dbReference>
<feature type="domain" description="Methyl-accepting transducer" evidence="6">
    <location>
        <begin position="270"/>
        <end position="499"/>
    </location>
</feature>
<dbReference type="STRING" id="395495.Lcho_3485"/>
<dbReference type="KEGG" id="lch:Lcho_3485"/>
<reference evidence="7 8" key="1">
    <citation type="submission" date="2008-03" db="EMBL/GenBank/DDBJ databases">
        <title>Complete sequence of Leptothrix cholodnii SP-6.</title>
        <authorList>
            <consortium name="US DOE Joint Genome Institute"/>
            <person name="Copeland A."/>
            <person name="Lucas S."/>
            <person name="Lapidus A."/>
            <person name="Glavina del Rio T."/>
            <person name="Dalin E."/>
            <person name="Tice H."/>
            <person name="Bruce D."/>
            <person name="Goodwin L."/>
            <person name="Pitluck S."/>
            <person name="Chertkov O."/>
            <person name="Brettin T."/>
            <person name="Detter J.C."/>
            <person name="Han C."/>
            <person name="Kuske C.R."/>
            <person name="Schmutz J."/>
            <person name="Larimer F."/>
            <person name="Land M."/>
            <person name="Hauser L."/>
            <person name="Kyrpides N."/>
            <person name="Lykidis A."/>
            <person name="Emerson D."/>
            <person name="Richardson P."/>
        </authorList>
    </citation>
    <scope>NUCLEOTIDE SEQUENCE [LARGE SCALE GENOMIC DNA]</scope>
    <source>
        <strain evidence="8">ATCC 51168 / LMG 8142 / SP-6</strain>
    </source>
</reference>
<feature type="compositionally biased region" description="Low complexity" evidence="5">
    <location>
        <begin position="523"/>
        <end position="566"/>
    </location>
</feature>
<dbReference type="CDD" id="cd11386">
    <property type="entry name" value="MCP_signal"/>
    <property type="match status" value="1"/>
</dbReference>
<dbReference type="GO" id="GO:0004888">
    <property type="term" value="F:transmembrane signaling receptor activity"/>
    <property type="evidence" value="ECO:0007669"/>
    <property type="project" value="InterPro"/>
</dbReference>
<dbReference type="InterPro" id="IPR051310">
    <property type="entry name" value="MCP_chemotaxis"/>
</dbReference>
<dbReference type="InterPro" id="IPR004090">
    <property type="entry name" value="Chemotax_Me-accpt_rcpt"/>
</dbReference>
<accession>B1Y3N6</accession>
<dbReference type="Gene3D" id="1.10.287.950">
    <property type="entry name" value="Methyl-accepting chemotaxis protein"/>
    <property type="match status" value="1"/>
</dbReference>
<dbReference type="PANTHER" id="PTHR43531:SF14">
    <property type="entry name" value="METHYL-ACCEPTING CHEMOTAXIS PROTEIN I-RELATED"/>
    <property type="match status" value="1"/>
</dbReference>
<sequence precursor="true">MKLGTKLLGAFLAVCLLGAIVSGVGIRNAGLINEAADTMYERELIGLSEVKEANIGLLYVGRALRNALLATTDAQRAEALSRVKARIVEVEAHLDKARPLFVREDGKRKFVETDRLWQTYKQTAEKMYGVAQASALSDSVDVAVYLFGDYAKASNAVDDAMTALAEFKAENARSTALEVTEIYESGRAMMLLLVALSVAVGLACGYWLSRSVTRQLGTEPEVAADLARRVAEGDLSTPISLRAGDTVSVMAALSTMQAALSAVVANVRGNAESVATASSQIAQGNVDLSQRTEEQASALQQTAATMDQLTSTVRNNADSAKQANQLALGACNVATRGGEVVAQVVDTMKGINDSSKRIADIIAVIDGIAFQTNILALNAAVEAARAGEQGRGFAVVAAEVRSLAQRSADAAKEIKTLITRSVEQVENGSALVDQAGGSMTEIVGAIQRVTDIVAEISAASVEQSAGVSQVGQAVSQMDQVTQQNAALVEESAAAAESLRQQAEQLVGIVSVFKLGHEVAGARAAGHSRSSARPQAPAAPRAPLSPRAPAAQASAPARATPQPAQAAEQDWTSF</sequence>
<keyword evidence="2" id="KW-0488">Methylation</keyword>
<dbReference type="GO" id="GO:0005886">
    <property type="term" value="C:plasma membrane"/>
    <property type="evidence" value="ECO:0007669"/>
    <property type="project" value="TreeGrafter"/>
</dbReference>
<dbReference type="PROSITE" id="PS50111">
    <property type="entry name" value="CHEMOTAXIS_TRANSDUC_2"/>
    <property type="match status" value="1"/>
</dbReference>
<keyword evidence="4" id="KW-0807">Transducer</keyword>
<dbReference type="SUPFAM" id="SSF58104">
    <property type="entry name" value="Methyl-accepting chemotaxis protein (MCP) signaling domain"/>
    <property type="match status" value="1"/>
</dbReference>
<dbReference type="HOGENOM" id="CLU_000445_107_16_4"/>
<dbReference type="RefSeq" id="WP_012348486.1">
    <property type="nucleotide sequence ID" value="NC_010524.1"/>
</dbReference>
<evidence type="ECO:0000256" key="5">
    <source>
        <dbReference type="SAM" id="MobiDB-lite"/>
    </source>
</evidence>
<dbReference type="GO" id="GO:0007165">
    <property type="term" value="P:signal transduction"/>
    <property type="evidence" value="ECO:0007669"/>
    <property type="project" value="UniProtKB-KW"/>
</dbReference>
<evidence type="ECO:0000259" key="6">
    <source>
        <dbReference type="PROSITE" id="PS50111"/>
    </source>
</evidence>
<evidence type="ECO:0000313" key="8">
    <source>
        <dbReference type="Proteomes" id="UP000001693"/>
    </source>
</evidence>